<evidence type="ECO:0000259" key="2">
    <source>
        <dbReference type="Pfam" id="PF25829"/>
    </source>
</evidence>
<feature type="domain" description="DUF7953" evidence="2">
    <location>
        <begin position="33"/>
        <end position="143"/>
    </location>
</feature>
<feature type="transmembrane region" description="Helical" evidence="1">
    <location>
        <begin position="165"/>
        <end position="189"/>
    </location>
</feature>
<protein>
    <submittedName>
        <fullName evidence="3">OLC1v1034713C2</fullName>
    </submittedName>
</protein>
<organism evidence="3 4">
    <name type="scientific">Oldenlandia corymbosa var. corymbosa</name>
    <dbReference type="NCBI Taxonomy" id="529605"/>
    <lineage>
        <taxon>Eukaryota</taxon>
        <taxon>Viridiplantae</taxon>
        <taxon>Streptophyta</taxon>
        <taxon>Embryophyta</taxon>
        <taxon>Tracheophyta</taxon>
        <taxon>Spermatophyta</taxon>
        <taxon>Magnoliopsida</taxon>
        <taxon>eudicotyledons</taxon>
        <taxon>Gunneridae</taxon>
        <taxon>Pentapetalae</taxon>
        <taxon>asterids</taxon>
        <taxon>lamiids</taxon>
        <taxon>Gentianales</taxon>
        <taxon>Rubiaceae</taxon>
        <taxon>Rubioideae</taxon>
        <taxon>Spermacoceae</taxon>
        <taxon>Hedyotis-Oldenlandia complex</taxon>
        <taxon>Oldenlandia</taxon>
    </lineage>
</organism>
<dbReference type="Proteomes" id="UP001161247">
    <property type="component" value="Chromosome 3"/>
</dbReference>
<proteinExistence type="predicted"/>
<keyword evidence="1" id="KW-1133">Transmembrane helix</keyword>
<keyword evidence="1" id="KW-0472">Membrane</keyword>
<dbReference type="Pfam" id="PF25829">
    <property type="entry name" value="DUF7953"/>
    <property type="match status" value="1"/>
</dbReference>
<accession>A0AAV1CRD4</accession>
<dbReference type="EMBL" id="OX459120">
    <property type="protein sequence ID" value="CAI9098126.1"/>
    <property type="molecule type" value="Genomic_DNA"/>
</dbReference>
<dbReference type="InterPro" id="IPR057713">
    <property type="entry name" value="DUF7953"/>
</dbReference>
<sequence>MQIRRRGKRCRPDLLILLCSILLIWIPEFIAAGTVTLASIEIFKTHEMLNLKPTVYFKCKGENMTTLPDVTEKHVVYNFKGEESWQPLTELLEKKCKRCGIYEHDKIASDDVFDEWELCASDFTDGKYNHVKEGEFNATFLCSDCVPSENASEHPPGSHNHEKGMHWTLVGLISAAALVVIIVGIVTALKYWQKRKKQQEQARFLKLFEDGDEIEDELGIGPLSHVI</sequence>
<reference evidence="3" key="1">
    <citation type="submission" date="2023-03" db="EMBL/GenBank/DDBJ databases">
        <authorList>
            <person name="Julca I."/>
        </authorList>
    </citation>
    <scope>NUCLEOTIDE SEQUENCE</scope>
</reference>
<keyword evidence="1" id="KW-0812">Transmembrane</keyword>
<evidence type="ECO:0000313" key="3">
    <source>
        <dbReference type="EMBL" id="CAI9098126.1"/>
    </source>
</evidence>
<dbReference type="PANTHER" id="PTHR33780:SF3">
    <property type="entry name" value="EXPRESSED PROTEIN"/>
    <property type="match status" value="1"/>
</dbReference>
<dbReference type="PANTHER" id="PTHR33780">
    <property type="entry name" value="EXPRESSED PROTEIN"/>
    <property type="match status" value="1"/>
</dbReference>
<dbReference type="AlphaFoldDB" id="A0AAV1CRD4"/>
<gene>
    <name evidence="3" type="ORF">OLC1_LOCUS8428</name>
</gene>
<keyword evidence="4" id="KW-1185">Reference proteome</keyword>
<evidence type="ECO:0000313" key="4">
    <source>
        <dbReference type="Proteomes" id="UP001161247"/>
    </source>
</evidence>
<name>A0AAV1CRD4_OLDCO</name>
<evidence type="ECO:0000256" key="1">
    <source>
        <dbReference type="SAM" id="Phobius"/>
    </source>
</evidence>